<evidence type="ECO:0000256" key="1">
    <source>
        <dbReference type="SAM" id="MobiDB-lite"/>
    </source>
</evidence>
<reference evidence="2" key="2">
    <citation type="submission" date="2021-02" db="EMBL/GenBank/DDBJ databases">
        <authorList>
            <person name="Kimball J.A."/>
            <person name="Haas M.W."/>
            <person name="Macchietto M."/>
            <person name="Kono T."/>
            <person name="Duquette J."/>
            <person name="Shao M."/>
        </authorList>
    </citation>
    <scope>NUCLEOTIDE SEQUENCE</scope>
    <source>
        <tissue evidence="2">Fresh leaf tissue</tissue>
    </source>
</reference>
<reference evidence="2" key="1">
    <citation type="journal article" date="2021" name="bioRxiv">
        <title>Whole Genome Assembly and Annotation of Northern Wild Rice, Zizania palustris L., Supports a Whole Genome Duplication in the Zizania Genus.</title>
        <authorList>
            <person name="Haas M."/>
            <person name="Kono T."/>
            <person name="Macchietto M."/>
            <person name="Millas R."/>
            <person name="McGilp L."/>
            <person name="Shao M."/>
            <person name="Duquette J."/>
            <person name="Hirsch C.N."/>
            <person name="Kimball J."/>
        </authorList>
    </citation>
    <scope>NUCLEOTIDE SEQUENCE</scope>
    <source>
        <tissue evidence="2">Fresh leaf tissue</tissue>
    </source>
</reference>
<gene>
    <name evidence="2" type="ORF">GUJ93_ZPchr0008g11843</name>
</gene>
<feature type="region of interest" description="Disordered" evidence="1">
    <location>
        <begin position="1"/>
        <end position="22"/>
    </location>
</feature>
<comment type="caution">
    <text evidence="2">The sequence shown here is derived from an EMBL/GenBank/DDBJ whole genome shotgun (WGS) entry which is preliminary data.</text>
</comment>
<keyword evidence="3" id="KW-1185">Reference proteome</keyword>
<dbReference type="EMBL" id="JAAALK010000290">
    <property type="protein sequence ID" value="KAG8046672.1"/>
    <property type="molecule type" value="Genomic_DNA"/>
</dbReference>
<dbReference type="AlphaFoldDB" id="A0A8J5RH26"/>
<evidence type="ECO:0000313" key="2">
    <source>
        <dbReference type="EMBL" id="KAG8046672.1"/>
    </source>
</evidence>
<proteinExistence type="predicted"/>
<organism evidence="2 3">
    <name type="scientific">Zizania palustris</name>
    <name type="common">Northern wild rice</name>
    <dbReference type="NCBI Taxonomy" id="103762"/>
    <lineage>
        <taxon>Eukaryota</taxon>
        <taxon>Viridiplantae</taxon>
        <taxon>Streptophyta</taxon>
        <taxon>Embryophyta</taxon>
        <taxon>Tracheophyta</taxon>
        <taxon>Spermatophyta</taxon>
        <taxon>Magnoliopsida</taxon>
        <taxon>Liliopsida</taxon>
        <taxon>Poales</taxon>
        <taxon>Poaceae</taxon>
        <taxon>BOP clade</taxon>
        <taxon>Oryzoideae</taxon>
        <taxon>Oryzeae</taxon>
        <taxon>Zizaniinae</taxon>
        <taxon>Zizania</taxon>
    </lineage>
</organism>
<protein>
    <submittedName>
        <fullName evidence="2">Uncharacterized protein</fullName>
    </submittedName>
</protein>
<dbReference type="Proteomes" id="UP000729402">
    <property type="component" value="Unassembled WGS sequence"/>
</dbReference>
<evidence type="ECO:0000313" key="3">
    <source>
        <dbReference type="Proteomes" id="UP000729402"/>
    </source>
</evidence>
<accession>A0A8J5RH26</accession>
<sequence>MSVCPAPGPPRRRSPPSPAPEPPSASLFIPVELLSATARSPTLPHATISHPHARRLLPHILESLLAPPQIEAATDGSSPFQPLAAAAPSAAAVAPIFTVDYKYVSRFIAYDLCAVDEALKDANWFPLEDDRKERTIPITIEVKIKVKVFIIPDLKLKQLSGSFLASSLENCTRRQ</sequence>
<name>A0A8J5RH26_ZIZPA</name>